<reference evidence="1 2" key="1">
    <citation type="submission" date="2020-08" db="EMBL/GenBank/DDBJ databases">
        <title>Genomic Encyclopedia of Type Strains, Phase IV (KMG-IV): sequencing the most valuable type-strain genomes for metagenomic binning, comparative biology and taxonomic classification.</title>
        <authorList>
            <person name="Goeker M."/>
        </authorList>
    </citation>
    <scope>NUCLEOTIDE SEQUENCE [LARGE SCALE GENOMIC DNA]</scope>
    <source>
        <strain evidence="1 2">DSM 12421</strain>
    </source>
</reference>
<sequence length="50" mass="5687">MKAIYMQLSLLLLSLILFLANIPYPVELAIAIPTLVRMFRISKKIKAKKA</sequence>
<dbReference type="GeneID" id="60598309"/>
<evidence type="ECO:0000313" key="1">
    <source>
        <dbReference type="EMBL" id="MBB5252439.1"/>
    </source>
</evidence>
<dbReference type="RefSeq" id="WP_156014618.1">
    <property type="nucleotide sequence ID" value="NZ_AP031374.1"/>
</dbReference>
<protein>
    <submittedName>
        <fullName evidence="1">Uncharacterized protein</fullName>
    </submittedName>
</protein>
<name>A0A7J9RQZ1_SULOH</name>
<evidence type="ECO:0000313" key="2">
    <source>
        <dbReference type="Proteomes" id="UP000582213"/>
    </source>
</evidence>
<comment type="caution">
    <text evidence="1">The sequence shown here is derived from an EMBL/GenBank/DDBJ whole genome shotgun (WGS) entry which is preliminary data.</text>
</comment>
<dbReference type="EMBL" id="JACHFY010000001">
    <property type="protein sequence ID" value="MBB5252439.1"/>
    <property type="molecule type" value="Genomic_DNA"/>
</dbReference>
<accession>A0A7J9RQZ1</accession>
<organism evidence="1 2">
    <name type="scientific">Sulfurisphaera ohwakuensis</name>
    <dbReference type="NCBI Taxonomy" id="69656"/>
    <lineage>
        <taxon>Archaea</taxon>
        <taxon>Thermoproteota</taxon>
        <taxon>Thermoprotei</taxon>
        <taxon>Sulfolobales</taxon>
        <taxon>Sulfolobaceae</taxon>
        <taxon>Sulfurisphaera</taxon>
    </lineage>
</organism>
<dbReference type="AlphaFoldDB" id="A0A7J9RQZ1"/>
<dbReference type="Proteomes" id="UP000582213">
    <property type="component" value="Unassembled WGS sequence"/>
</dbReference>
<proteinExistence type="predicted"/>
<dbReference type="OrthoDB" id="43615at2157"/>
<gene>
    <name evidence="1" type="ORF">HNQ62_000157</name>
</gene>